<evidence type="ECO:0000256" key="2">
    <source>
        <dbReference type="SAM" id="MobiDB-lite"/>
    </source>
</evidence>
<feature type="region of interest" description="Disordered" evidence="2">
    <location>
        <begin position="674"/>
        <end position="778"/>
    </location>
</feature>
<dbReference type="RefSeq" id="WP_101357810.1">
    <property type="nucleotide sequence ID" value="NZ_NKXO01000006.1"/>
</dbReference>
<feature type="region of interest" description="Disordered" evidence="2">
    <location>
        <begin position="914"/>
        <end position="939"/>
    </location>
</feature>
<keyword evidence="3" id="KW-0812">Transmembrane</keyword>
<evidence type="ECO:0000256" key="3">
    <source>
        <dbReference type="SAM" id="Phobius"/>
    </source>
</evidence>
<feature type="transmembrane region" description="Helical" evidence="3">
    <location>
        <begin position="152"/>
        <end position="172"/>
    </location>
</feature>
<keyword evidence="3" id="KW-1133">Transmembrane helix</keyword>
<name>A0A2N3IJL6_9BACT</name>
<keyword evidence="1" id="KW-0175">Coiled coil</keyword>
<organism evidence="4 5">
    <name type="scientific">Raineya orbicola</name>
    <dbReference type="NCBI Taxonomy" id="2016530"/>
    <lineage>
        <taxon>Bacteria</taxon>
        <taxon>Pseudomonadati</taxon>
        <taxon>Bacteroidota</taxon>
        <taxon>Cytophagia</taxon>
        <taxon>Cytophagales</taxon>
        <taxon>Raineyaceae</taxon>
        <taxon>Raineya</taxon>
    </lineage>
</organism>
<feature type="transmembrane region" description="Helical" evidence="3">
    <location>
        <begin position="53"/>
        <end position="73"/>
    </location>
</feature>
<dbReference type="EMBL" id="NKXO01000006">
    <property type="protein sequence ID" value="PKQ70471.1"/>
    <property type="molecule type" value="Genomic_DNA"/>
</dbReference>
<evidence type="ECO:0000313" key="4">
    <source>
        <dbReference type="EMBL" id="PKQ70471.1"/>
    </source>
</evidence>
<gene>
    <name evidence="4" type="ORF">Rain11_0554</name>
</gene>
<feature type="region of interest" description="Disordered" evidence="2">
    <location>
        <begin position="1042"/>
        <end position="1077"/>
    </location>
</feature>
<sequence length="1105" mass="128825">MNLLNENLNRYKRKYYLNLLLRGTLIVTLFVLATYLLFSTAEYFGRFSSSVRGFLLFSFVATAIFSMAYWVILPLMKMLHILRQISDEQAAVHIGSYFQDINDKLLNALQLKKIPQKTELLLAAVEQKGKQLSIFNFADAIDLSENRKYLRYFLLLLLLAAIGFWIGGLKFFTEPSKRIIRYTETFADEAPFKFLLQNKTLKAFKGEDLKVWLKLQGNALPQEVYLVTEEGKIKMLAEPQGGYFFNFQKIQKAEKFYFEAAGFQSDTYQIELLERPSLLSFNANLLYPAYLGKTPETIKNIGNLVVPEGTQIEWTFNVSQTDSLFLSFEGDKNIIFAEKTSNKTFSYARLLKASQNYSVRLKNQHSENKEAIAYYINVIPDQYPKIGMETYRDTSLYSYVSVGGSISDDYGITRLAFFYRIMGADGKPRSEYKAVPIGVQAGSLAQNFYYEMDLKPLNLRPGEQIEYFAQVWDNDGVNGAKSAKTLTYQFKVPDETELRNEVDKSARQTASKIDKTLQKARDLKRNLQDLDSKIKTKPSLDYNDRKQIQDILQKKQELEKDIKELQELNNLNEEKKNLFDEQKNEELKEKLEQLQKLMDNLLDEETKKLYEELEKLLEQQRNDPKLQEQLEKILNKEENLEKELDRTLELFKQMQYEQKFEDIKNDLKNLSQEQQKLAEETEKANPKNQEGQKDLEQKQEKLNEKFDNLKKEMEKLEKMNQELQEPNPSLKMEEQMQEVDKEQDKSLEELQKQNSKDNKKASQSQRKAAQKMKEMNEKMEQMSAEMEMEGLEEDINNLRNILDNLVKLSYEQEDLMKQMRNLNVSDPRFNELAQKQIKLKDDAQVIEDSLQALAKRQPMIESFVTRELSDMRRAMESASKAIKERKLGLSSSKQQSAMTSMNNLALMLNSSMQEMQNQMSGKSGKGKNKKNQKGDQPSLGELQKQLGQKIQELKKSGKTGNQLSEELAKLAAQQEALRRMLEQMRQGQKMDKNGKNMGEQLGDLIKEMEKNEEDLINKRLTDRLIQRQKDIETRLLEYEKAMRERGEEEKRKGETATPKEKKIPKNLEPYTKPKEKQIEMLRTLPPALNPYFKREIDKYFEKIGK</sequence>
<reference evidence="4 5" key="1">
    <citation type="submission" date="2017-06" db="EMBL/GenBank/DDBJ databases">
        <title>Raineya orbicola gen. nov., sp. nov. a slightly thermophilic bacterium of the phylum Bacteroidetes and the description of Raineyaceae fam. nov.</title>
        <authorList>
            <person name="Albuquerque L."/>
            <person name="Polonia A.R.M."/>
            <person name="Barroso C."/>
            <person name="Froufe H.J.C."/>
            <person name="Lage O."/>
            <person name="Lobo-Da-Cunha A."/>
            <person name="Egas C."/>
            <person name="Da Costa M.S."/>
        </authorList>
    </citation>
    <scope>NUCLEOTIDE SEQUENCE [LARGE SCALE GENOMIC DNA]</scope>
    <source>
        <strain evidence="4 5">SPSPC-11</strain>
    </source>
</reference>
<keyword evidence="5" id="KW-1185">Reference proteome</keyword>
<protein>
    <recommendedName>
        <fullName evidence="6">ATPase</fullName>
    </recommendedName>
</protein>
<evidence type="ECO:0000256" key="1">
    <source>
        <dbReference type="SAM" id="Coils"/>
    </source>
</evidence>
<feature type="compositionally biased region" description="Basic and acidic residues" evidence="2">
    <location>
        <begin position="676"/>
        <end position="720"/>
    </location>
</feature>
<proteinExistence type="predicted"/>
<keyword evidence="3" id="KW-0472">Membrane</keyword>
<comment type="caution">
    <text evidence="4">The sequence shown here is derived from an EMBL/GenBank/DDBJ whole genome shotgun (WGS) entry which is preliminary data.</text>
</comment>
<dbReference type="OrthoDB" id="9812498at2"/>
<evidence type="ECO:0008006" key="6">
    <source>
        <dbReference type="Google" id="ProtNLM"/>
    </source>
</evidence>
<dbReference type="AlphaFoldDB" id="A0A2N3IJL6"/>
<evidence type="ECO:0000313" key="5">
    <source>
        <dbReference type="Proteomes" id="UP000233387"/>
    </source>
</evidence>
<feature type="compositionally biased region" description="Basic and acidic residues" evidence="2">
    <location>
        <begin position="731"/>
        <end position="760"/>
    </location>
</feature>
<feature type="transmembrane region" description="Helical" evidence="3">
    <location>
        <begin position="20"/>
        <end position="41"/>
    </location>
</feature>
<feature type="coiled-coil region" evidence="1">
    <location>
        <begin position="960"/>
        <end position="987"/>
    </location>
</feature>
<dbReference type="Proteomes" id="UP000233387">
    <property type="component" value="Unassembled WGS sequence"/>
</dbReference>
<accession>A0A2N3IJL6</accession>